<dbReference type="Gene3D" id="1.10.940.10">
    <property type="entry name" value="NusB-like"/>
    <property type="match status" value="1"/>
</dbReference>
<keyword evidence="1 5" id="KW-0489">Methyltransferase</keyword>
<dbReference type="InterPro" id="IPR023267">
    <property type="entry name" value="RCMT"/>
</dbReference>
<reference evidence="9" key="1">
    <citation type="submission" date="2019-01" db="EMBL/GenBank/DDBJ databases">
        <title>Gri0909 isolated from a small marine red alga.</title>
        <authorList>
            <person name="Kim J."/>
            <person name="Jeong S.E."/>
            <person name="Jeon C.O."/>
        </authorList>
    </citation>
    <scope>NUCLEOTIDE SEQUENCE [LARGE SCALE GENOMIC DNA]</scope>
    <source>
        <strain evidence="9">Gri0909</strain>
    </source>
</reference>
<keyword evidence="3 5" id="KW-0949">S-adenosyl-L-methionine</keyword>
<evidence type="ECO:0000313" key="9">
    <source>
        <dbReference type="Proteomes" id="UP000287447"/>
    </source>
</evidence>
<accession>A0A3S2VQ97</accession>
<sequence length="457" mass="49099">MIDKTQQTPEQNPRADGIAARLRAFDVLDLVLEQGKTLEEAFDAAQRGKTGKQGPHSDRDSAHARMMVLTVLRRLGQIDALLNRFLTRKPSGKGRAALTLLRLGAGQILFMETPPHAAGSTALAVADKRNLAGFKGLVNAVLRKVAAAAQSVQTQDAARLNMPDWLWKACADAYGKPVARELGVAHLVEAPLDLTVKGDDASAWVEKLGGALLPTGSVRLWNAGDVRKLPGYRDGAWWVQDAAAALPVKLLIGAMDNPGSGHVGDLCAAPGGKTAQLAAAGYTVTSVDNSAPRLDRLRENLERLSLKAKVVQADALSWKPDELLDGLLLDAPCSATGTVRRHPDLPWRKGGWDRDKLTALQKSLLLHSVQLVKPGAPLVYATCSLLPEEGEEVVEAAMAEDPTLVLDPVGADELTYLPEASREGGLVRTLPSFWQQRSGNRRGGMDGFFIARFRRGV</sequence>
<evidence type="ECO:0000256" key="1">
    <source>
        <dbReference type="ARBA" id="ARBA00022603"/>
    </source>
</evidence>
<dbReference type="InterPro" id="IPR001678">
    <property type="entry name" value="MeTrfase_RsmB-F_NOP2_dom"/>
</dbReference>
<dbReference type="EMBL" id="SADE01000002">
    <property type="protein sequence ID" value="RVU36936.1"/>
    <property type="molecule type" value="Genomic_DNA"/>
</dbReference>
<name>A0A3S2VQ97_9PROT</name>
<dbReference type="GO" id="GO:0003723">
    <property type="term" value="F:RNA binding"/>
    <property type="evidence" value="ECO:0007669"/>
    <property type="project" value="UniProtKB-UniRule"/>
</dbReference>
<evidence type="ECO:0000256" key="5">
    <source>
        <dbReference type="PROSITE-ProRule" id="PRU01023"/>
    </source>
</evidence>
<protein>
    <recommendedName>
        <fullName evidence="7">SAM-dependent MTase RsmB/NOP-type domain-containing protein</fullName>
    </recommendedName>
</protein>
<keyword evidence="2 5" id="KW-0808">Transferase</keyword>
<keyword evidence="9" id="KW-1185">Reference proteome</keyword>
<dbReference type="Pfam" id="PF01189">
    <property type="entry name" value="Methyltr_RsmB-F"/>
    <property type="match status" value="1"/>
</dbReference>
<dbReference type="GO" id="GO:0001510">
    <property type="term" value="P:RNA methylation"/>
    <property type="evidence" value="ECO:0007669"/>
    <property type="project" value="InterPro"/>
</dbReference>
<evidence type="ECO:0000313" key="8">
    <source>
        <dbReference type="EMBL" id="RVU36936.1"/>
    </source>
</evidence>
<evidence type="ECO:0000256" key="3">
    <source>
        <dbReference type="ARBA" id="ARBA00022691"/>
    </source>
</evidence>
<dbReference type="SUPFAM" id="SSF48013">
    <property type="entry name" value="NusB-like"/>
    <property type="match status" value="1"/>
</dbReference>
<dbReference type="InterPro" id="IPR049560">
    <property type="entry name" value="MeTrfase_RsmB-F_NOP2_cat"/>
</dbReference>
<evidence type="ECO:0000256" key="2">
    <source>
        <dbReference type="ARBA" id="ARBA00022679"/>
    </source>
</evidence>
<dbReference type="OrthoDB" id="9810297at2"/>
<dbReference type="PANTHER" id="PTHR22807:SF61">
    <property type="entry name" value="NOL1_NOP2_SUN FAMILY PROTEIN _ ANTITERMINATION NUSB DOMAIN-CONTAINING PROTEIN"/>
    <property type="match status" value="1"/>
</dbReference>
<dbReference type="AlphaFoldDB" id="A0A3S2VQ97"/>
<proteinExistence type="inferred from homology"/>
<feature type="binding site" evidence="5">
    <location>
        <position position="288"/>
    </location>
    <ligand>
        <name>S-adenosyl-L-methionine</name>
        <dbReference type="ChEBI" id="CHEBI:59789"/>
    </ligand>
</feature>
<evidence type="ECO:0000259" key="7">
    <source>
        <dbReference type="PROSITE" id="PS51686"/>
    </source>
</evidence>
<evidence type="ECO:0000256" key="4">
    <source>
        <dbReference type="ARBA" id="ARBA00022884"/>
    </source>
</evidence>
<organism evidence="8 9">
    <name type="scientific">Hwanghaeella grinnelliae</name>
    <dbReference type="NCBI Taxonomy" id="2500179"/>
    <lineage>
        <taxon>Bacteria</taxon>
        <taxon>Pseudomonadati</taxon>
        <taxon>Pseudomonadota</taxon>
        <taxon>Alphaproteobacteria</taxon>
        <taxon>Rhodospirillales</taxon>
        <taxon>Rhodospirillaceae</taxon>
        <taxon>Hwanghaeella</taxon>
    </lineage>
</organism>
<dbReference type="Proteomes" id="UP000287447">
    <property type="component" value="Unassembled WGS sequence"/>
</dbReference>
<keyword evidence="4 5" id="KW-0694">RNA-binding</keyword>
<feature type="binding site" evidence="5">
    <location>
        <position position="314"/>
    </location>
    <ligand>
        <name>S-adenosyl-L-methionine</name>
        <dbReference type="ChEBI" id="CHEBI:59789"/>
    </ligand>
</feature>
<feature type="binding site" evidence="5">
    <location>
        <position position="330"/>
    </location>
    <ligand>
        <name>S-adenosyl-L-methionine</name>
        <dbReference type="ChEBI" id="CHEBI:59789"/>
    </ligand>
</feature>
<dbReference type="SUPFAM" id="SSF53335">
    <property type="entry name" value="S-adenosyl-L-methionine-dependent methyltransferases"/>
    <property type="match status" value="1"/>
</dbReference>
<gene>
    <name evidence="8" type="ORF">EOI86_14325</name>
</gene>
<dbReference type="PROSITE" id="PS51686">
    <property type="entry name" value="SAM_MT_RSMB_NOP"/>
    <property type="match status" value="1"/>
</dbReference>
<dbReference type="Pfam" id="PF01029">
    <property type="entry name" value="NusB"/>
    <property type="match status" value="1"/>
</dbReference>
<evidence type="ECO:0000256" key="6">
    <source>
        <dbReference type="SAM" id="MobiDB-lite"/>
    </source>
</evidence>
<feature type="domain" description="SAM-dependent MTase RsmB/NOP-type" evidence="7">
    <location>
        <begin position="154"/>
        <end position="456"/>
    </location>
</feature>
<dbReference type="GO" id="GO:0006355">
    <property type="term" value="P:regulation of DNA-templated transcription"/>
    <property type="evidence" value="ECO:0007669"/>
    <property type="project" value="InterPro"/>
</dbReference>
<feature type="active site" description="Nucleophile" evidence="5">
    <location>
        <position position="383"/>
    </location>
</feature>
<comment type="caution">
    <text evidence="8">The sequence shown here is derived from an EMBL/GenBank/DDBJ whole genome shotgun (WGS) entry which is preliminary data.</text>
</comment>
<feature type="binding site" evidence="5">
    <location>
        <begin position="267"/>
        <end position="273"/>
    </location>
    <ligand>
        <name>S-adenosyl-L-methionine</name>
        <dbReference type="ChEBI" id="CHEBI:59789"/>
    </ligand>
</feature>
<dbReference type="InterPro" id="IPR006027">
    <property type="entry name" value="NusB_RsmB_TIM44"/>
</dbReference>
<feature type="region of interest" description="Disordered" evidence="6">
    <location>
        <begin position="43"/>
        <end position="62"/>
    </location>
</feature>
<dbReference type="PANTHER" id="PTHR22807">
    <property type="entry name" value="NOP2 YEAST -RELATED NOL1/NOP2/FMU SUN DOMAIN-CONTAINING"/>
    <property type="match status" value="1"/>
</dbReference>
<dbReference type="InterPro" id="IPR035926">
    <property type="entry name" value="NusB-like_sf"/>
</dbReference>
<dbReference type="Gene3D" id="3.40.50.150">
    <property type="entry name" value="Vaccinia Virus protein VP39"/>
    <property type="match status" value="1"/>
</dbReference>
<dbReference type="InterPro" id="IPR029063">
    <property type="entry name" value="SAM-dependent_MTases_sf"/>
</dbReference>
<dbReference type="PRINTS" id="PR02008">
    <property type="entry name" value="RCMTFAMILY"/>
</dbReference>
<dbReference type="GO" id="GO:0008173">
    <property type="term" value="F:RNA methyltransferase activity"/>
    <property type="evidence" value="ECO:0007669"/>
    <property type="project" value="InterPro"/>
</dbReference>
<comment type="similarity">
    <text evidence="5">Belongs to the class I-like SAM-binding methyltransferase superfamily. RsmB/NOP family.</text>
</comment>